<proteinExistence type="predicted"/>
<evidence type="ECO:0000259" key="2">
    <source>
        <dbReference type="Pfam" id="PF06985"/>
    </source>
</evidence>
<name>A0A2V1D4S2_9PLEO</name>
<feature type="domain" description="Heterokaryon incompatibility" evidence="2">
    <location>
        <begin position="199"/>
        <end position="353"/>
    </location>
</feature>
<reference evidence="3 4" key="1">
    <citation type="journal article" date="2018" name="Sci. Rep.">
        <title>Comparative genomics provides insights into the lifestyle and reveals functional heterogeneity of dark septate endophytic fungi.</title>
        <authorList>
            <person name="Knapp D.G."/>
            <person name="Nemeth J.B."/>
            <person name="Barry K."/>
            <person name="Hainaut M."/>
            <person name="Henrissat B."/>
            <person name="Johnson J."/>
            <person name="Kuo A."/>
            <person name="Lim J.H.P."/>
            <person name="Lipzen A."/>
            <person name="Nolan M."/>
            <person name="Ohm R.A."/>
            <person name="Tamas L."/>
            <person name="Grigoriev I.V."/>
            <person name="Spatafora J.W."/>
            <person name="Nagy L.G."/>
            <person name="Kovacs G.M."/>
        </authorList>
    </citation>
    <scope>NUCLEOTIDE SEQUENCE [LARGE SCALE GENOMIC DNA]</scope>
    <source>
        <strain evidence="3 4">DSE2036</strain>
    </source>
</reference>
<dbReference type="Proteomes" id="UP000244855">
    <property type="component" value="Unassembled WGS sequence"/>
</dbReference>
<dbReference type="InterPro" id="IPR010730">
    <property type="entry name" value="HET"/>
</dbReference>
<dbReference type="PANTHER" id="PTHR33112:SF15">
    <property type="entry name" value="HETEROKARYON INCOMPATIBILITY DOMAIN-CONTAINING PROTEIN"/>
    <property type="match status" value="1"/>
</dbReference>
<feature type="compositionally biased region" description="Basic and acidic residues" evidence="1">
    <location>
        <begin position="1"/>
        <end position="17"/>
    </location>
</feature>
<dbReference type="Pfam" id="PF06985">
    <property type="entry name" value="HET"/>
    <property type="match status" value="1"/>
</dbReference>
<feature type="region of interest" description="Disordered" evidence="1">
    <location>
        <begin position="1"/>
        <end position="29"/>
    </location>
</feature>
<sequence length="674" mass="76434">MAKDDNDVESGGHRDDAASDGNGLDAEGAQENIDTGIGVRGYVYGHHKSSASFFASQQQGCAMCNRFPGTHPENPKIKNLGYFSVFAVYFIESGETPFIKSETPIMEVSVGDISAGFEFVPYGDPKYDEGMNFDFGSSNHDSKAWSIIDTWMSTCIRSHPLCNSPKTPTHYRPTRLLKLDTPHTFRLVHRIECPPILQYVALSHCWGKGPAEHMLRLLQSTVNNLSQEQPTSNLPKTFRDAVEIAQHFGVDYIWIDRLCIYQDSAEDWKREAATMQDVYRNALLSISALGARDDQGGCFFERDPTMIAPTIVRFKPTENGEEKAFRFAREKGESWLLSFVDEPLVQRSWTVQERLLAPRTLHFGSKQVFWECREASCCEMHPQGVYTSDLHWTDRSEEANEPNHPFLWKQLLDAPDRSLEEDPYEQLFIDWALMTGYYAGRKLTVASDKLVALSGLANNMKARLQQLKPGPHRYLAGFWEEKLMDTLVWSVRGPAKRSCQYRAPSWSWACLDGKVNAVYSCRSENTIPFTSMSSVEMMYSGEEDTGEVTGGVLALVGPCALANIFMDPDRHYWSENERSVQSIQGGDGRELYPKQGADFRVVFDTLDDLAEEALLLWVCAHHFHEEEWYGHGLVLALVEKDKYRRLGQASCYFHGKDDARDFSSGFPRRQIDII</sequence>
<keyword evidence="4" id="KW-1185">Reference proteome</keyword>
<dbReference type="PANTHER" id="PTHR33112">
    <property type="entry name" value="DOMAIN PROTEIN, PUTATIVE-RELATED"/>
    <property type="match status" value="1"/>
</dbReference>
<protein>
    <submittedName>
        <fullName evidence="3">HET-domain-containing protein</fullName>
    </submittedName>
</protein>
<dbReference type="EMBL" id="KZ805705">
    <property type="protein sequence ID" value="PVH92224.1"/>
    <property type="molecule type" value="Genomic_DNA"/>
</dbReference>
<evidence type="ECO:0000313" key="4">
    <source>
        <dbReference type="Proteomes" id="UP000244855"/>
    </source>
</evidence>
<accession>A0A2V1D4S2</accession>
<gene>
    <name evidence="3" type="ORF">DM02DRAFT_620065</name>
</gene>
<evidence type="ECO:0000256" key="1">
    <source>
        <dbReference type="SAM" id="MobiDB-lite"/>
    </source>
</evidence>
<organism evidence="3 4">
    <name type="scientific">Periconia macrospinosa</name>
    <dbReference type="NCBI Taxonomy" id="97972"/>
    <lineage>
        <taxon>Eukaryota</taxon>
        <taxon>Fungi</taxon>
        <taxon>Dikarya</taxon>
        <taxon>Ascomycota</taxon>
        <taxon>Pezizomycotina</taxon>
        <taxon>Dothideomycetes</taxon>
        <taxon>Pleosporomycetidae</taxon>
        <taxon>Pleosporales</taxon>
        <taxon>Massarineae</taxon>
        <taxon>Periconiaceae</taxon>
        <taxon>Periconia</taxon>
    </lineage>
</organism>
<dbReference type="AlphaFoldDB" id="A0A2V1D4S2"/>
<dbReference type="OrthoDB" id="2958217at2759"/>
<evidence type="ECO:0000313" key="3">
    <source>
        <dbReference type="EMBL" id="PVH92224.1"/>
    </source>
</evidence>